<proteinExistence type="predicted"/>
<name>A0A8J4PRC7_9MYCE</name>
<dbReference type="Proteomes" id="UP000695562">
    <property type="component" value="Unassembled WGS sequence"/>
</dbReference>
<dbReference type="Pfam" id="PF13472">
    <property type="entry name" value="Lipase_GDSL_2"/>
    <property type="match status" value="1"/>
</dbReference>
<gene>
    <name evidence="6" type="ORF">CYY_007797</name>
</gene>
<sequence length="843" mass="93743">STWISYNTTIEVPFNFGIVDKRFSISIYGAADRLMNLAGLTFDQLKNQSYNSIIKVENNAKDLIISDVEFINATLADDSIQENILIFGHIYNYDTLSGLKLIVKIFDKQGSLVKIYPYQELIQHSGLHIHIVKTFSLLEYTIHVEKNESNLIKMDSYNITLPKPLPFKPVYCTGFPPDIEVDPQPESTPSPTPPVVIPCPNDCGAPKGNGYCNNGECNCIYPYSGIDCSSILLNTTITPNTTDPSVTINDQKRFESILAVVGIRELDPQSTQVNSYELVSGNWLFVSSSESNDIYKQYEYVYQLPSTNITSIIQIFDKSHNITFGSQIINMQPSTVKFTFNITSYPFSSSLNSLQLVLMASFKSQESLGSTCSVTDFIEDQGSSEYLRIQIQDRSLYGRFIKYGLVEGRETAITNTLLQDYKQSIRKPDETQAYIGLNIPYYKNSVQLDPDFSVLIEHESASDRDNSICTQASKNGLTAAQIAGIVIGGVVFIVIVALALIFIISKKVSGLFIPPSNEKINYVGRVDKSVSSQYGLAWPGIQISVLVSGTTRFSTVFASTGQVYYNVYIDNVMFVMNVSSPLPQPYSFSESLILDPTQTYNITLIKRTEAMTGISTFYGILVDDNSTLISYPKTSSRSIEFIGDSITCGYGILGEAPCPFQAAQEDISLTYGGIISRELEAQLYVESWSGKGVVKNFGSITIPSNQTLPELYPLTNPTEYTDYWDFNDFLPDAVVINLGTNDYDGTAPFPSKKLFEHTYIDFINFIKSKYINNPLFFLVCGPMITDPCCQYVQNVAHAVDAIYIDMQGILEPNDYGCVGHPNVEGHAKMASIALPIIQKNMGW</sequence>
<feature type="domain" description="SGNH hydrolase-type esterase" evidence="2">
    <location>
        <begin position="641"/>
        <end position="827"/>
    </location>
</feature>
<dbReference type="GO" id="GO:0052689">
    <property type="term" value="F:carboxylic ester hydrolase activity"/>
    <property type="evidence" value="ECO:0007669"/>
    <property type="project" value="InterPro"/>
</dbReference>
<dbReference type="InterPro" id="IPR040794">
    <property type="entry name" value="CE2_N"/>
</dbReference>
<feature type="domain" description="ComC supersandwich" evidence="4">
    <location>
        <begin position="234"/>
        <end position="455"/>
    </location>
</feature>
<feature type="domain" description="Carbohydrate esterase 2 N-terminal" evidence="3">
    <location>
        <begin position="522"/>
        <end position="632"/>
    </location>
</feature>
<dbReference type="PANTHER" id="PTHR31378:SF17">
    <property type="match status" value="1"/>
</dbReference>
<evidence type="ECO:0000259" key="5">
    <source>
        <dbReference type="Pfam" id="PF23033"/>
    </source>
</evidence>
<keyword evidence="1" id="KW-0812">Transmembrane</keyword>
<dbReference type="InterPro" id="IPR055462">
    <property type="entry name" value="DUF7034"/>
</dbReference>
<evidence type="ECO:0000256" key="1">
    <source>
        <dbReference type="SAM" id="Phobius"/>
    </source>
</evidence>
<evidence type="ECO:0000259" key="3">
    <source>
        <dbReference type="Pfam" id="PF17996"/>
    </source>
</evidence>
<feature type="non-terminal residue" evidence="6">
    <location>
        <position position="1"/>
    </location>
</feature>
<dbReference type="InterPro" id="IPR013830">
    <property type="entry name" value="SGNH_hydro"/>
</dbReference>
<dbReference type="Pfam" id="PF23033">
    <property type="entry name" value="DUF7034"/>
    <property type="match status" value="1"/>
</dbReference>
<feature type="transmembrane region" description="Helical" evidence="1">
    <location>
        <begin position="482"/>
        <end position="504"/>
    </location>
</feature>
<dbReference type="InterPro" id="IPR036514">
    <property type="entry name" value="SGNH_hydro_sf"/>
</dbReference>
<feature type="domain" description="DUF7034" evidence="5">
    <location>
        <begin position="5"/>
        <end position="59"/>
    </location>
</feature>
<evidence type="ECO:0000259" key="2">
    <source>
        <dbReference type="Pfam" id="PF13472"/>
    </source>
</evidence>
<evidence type="ECO:0000313" key="7">
    <source>
        <dbReference type="Proteomes" id="UP000695562"/>
    </source>
</evidence>
<evidence type="ECO:0000259" key="4">
    <source>
        <dbReference type="Pfam" id="PF22933"/>
    </source>
</evidence>
<comment type="caution">
    <text evidence="6">The sequence shown here is derived from an EMBL/GenBank/DDBJ whole genome shotgun (WGS) entry which is preliminary data.</text>
</comment>
<dbReference type="PANTHER" id="PTHR31378">
    <property type="entry name" value="EGF-LIKE DOMAIN-CONTAINING PROTEIN-RELATED-RELATED"/>
    <property type="match status" value="1"/>
</dbReference>
<dbReference type="Pfam" id="PF22933">
    <property type="entry name" value="ComC_SSD"/>
    <property type="match status" value="1"/>
</dbReference>
<dbReference type="EMBL" id="AJWJ01000436">
    <property type="protein sequence ID" value="KAF2070879.1"/>
    <property type="molecule type" value="Genomic_DNA"/>
</dbReference>
<accession>A0A8J4PRC7</accession>
<protein>
    <recommendedName>
        <fullName evidence="8">EGF-like domain-containing protein</fullName>
    </recommendedName>
</protein>
<organism evidence="6 7">
    <name type="scientific">Polysphondylium violaceum</name>
    <dbReference type="NCBI Taxonomy" id="133409"/>
    <lineage>
        <taxon>Eukaryota</taxon>
        <taxon>Amoebozoa</taxon>
        <taxon>Evosea</taxon>
        <taxon>Eumycetozoa</taxon>
        <taxon>Dictyostelia</taxon>
        <taxon>Dictyosteliales</taxon>
        <taxon>Dictyosteliaceae</taxon>
        <taxon>Polysphondylium</taxon>
    </lineage>
</organism>
<dbReference type="OrthoDB" id="30833at2759"/>
<keyword evidence="7" id="KW-1185">Reference proteome</keyword>
<dbReference type="SUPFAM" id="SSF52266">
    <property type="entry name" value="SGNH hydrolase"/>
    <property type="match status" value="1"/>
</dbReference>
<dbReference type="InterPro" id="IPR054484">
    <property type="entry name" value="ComC_SSD"/>
</dbReference>
<dbReference type="AlphaFoldDB" id="A0A8J4PRC7"/>
<dbReference type="Pfam" id="PF17996">
    <property type="entry name" value="CE2_N"/>
    <property type="match status" value="1"/>
</dbReference>
<evidence type="ECO:0000313" key="6">
    <source>
        <dbReference type="EMBL" id="KAF2070879.1"/>
    </source>
</evidence>
<dbReference type="Gene3D" id="2.60.120.260">
    <property type="entry name" value="Galactose-binding domain-like"/>
    <property type="match status" value="1"/>
</dbReference>
<dbReference type="Gene3D" id="3.40.50.1110">
    <property type="entry name" value="SGNH hydrolase"/>
    <property type="match status" value="1"/>
</dbReference>
<dbReference type="CDD" id="cd01831">
    <property type="entry name" value="Endoglucanase_E_like"/>
    <property type="match status" value="1"/>
</dbReference>
<reference evidence="6" key="1">
    <citation type="submission" date="2020-01" db="EMBL/GenBank/DDBJ databases">
        <title>Development of genomics and gene disruption for Polysphondylium violaceum indicates a role for the polyketide synthase stlB in stalk morphogenesis.</title>
        <authorList>
            <person name="Narita B."/>
            <person name="Kawabe Y."/>
            <person name="Kin K."/>
            <person name="Saito T."/>
            <person name="Gibbs R."/>
            <person name="Kuspa A."/>
            <person name="Muzny D."/>
            <person name="Queller D."/>
            <person name="Richards S."/>
            <person name="Strassman J."/>
            <person name="Sucgang R."/>
            <person name="Worley K."/>
            <person name="Schaap P."/>
        </authorList>
    </citation>
    <scope>NUCLEOTIDE SEQUENCE</scope>
    <source>
        <strain evidence="6">QSvi11</strain>
    </source>
</reference>
<dbReference type="InterPro" id="IPR037461">
    <property type="entry name" value="CtCE2-like_dom"/>
</dbReference>
<evidence type="ECO:0008006" key="8">
    <source>
        <dbReference type="Google" id="ProtNLM"/>
    </source>
</evidence>
<keyword evidence="1" id="KW-0472">Membrane</keyword>
<keyword evidence="1" id="KW-1133">Transmembrane helix</keyword>